<dbReference type="InterPro" id="IPR036388">
    <property type="entry name" value="WH-like_DNA-bd_sf"/>
</dbReference>
<dbReference type="FunFam" id="1.10.10.10:FF:000001">
    <property type="entry name" value="LysR family transcriptional regulator"/>
    <property type="match status" value="1"/>
</dbReference>
<name>A0AAW6Q719_9PAST</name>
<evidence type="ECO:0000256" key="2">
    <source>
        <dbReference type="ARBA" id="ARBA00023015"/>
    </source>
</evidence>
<dbReference type="PROSITE" id="PS50931">
    <property type="entry name" value="HTH_LYSR"/>
    <property type="match status" value="1"/>
</dbReference>
<dbReference type="GO" id="GO:0043565">
    <property type="term" value="F:sequence-specific DNA binding"/>
    <property type="evidence" value="ECO:0007669"/>
    <property type="project" value="TreeGrafter"/>
</dbReference>
<evidence type="ECO:0000313" key="7">
    <source>
        <dbReference type="Proteomes" id="UP001214976"/>
    </source>
</evidence>
<dbReference type="InterPro" id="IPR005119">
    <property type="entry name" value="LysR_subst-bd"/>
</dbReference>
<dbReference type="Pfam" id="PF00126">
    <property type="entry name" value="HTH_1"/>
    <property type="match status" value="1"/>
</dbReference>
<feature type="domain" description="HTH lysR-type" evidence="5">
    <location>
        <begin position="4"/>
        <end position="61"/>
    </location>
</feature>
<dbReference type="Pfam" id="PF03466">
    <property type="entry name" value="LysR_substrate"/>
    <property type="match status" value="1"/>
</dbReference>
<keyword evidence="3" id="KW-0238">DNA-binding</keyword>
<dbReference type="CDD" id="cd08422">
    <property type="entry name" value="PBP2_CrgA_like"/>
    <property type="match status" value="1"/>
</dbReference>
<evidence type="ECO:0000313" key="6">
    <source>
        <dbReference type="EMBL" id="MDG2949283.1"/>
    </source>
</evidence>
<dbReference type="GO" id="GO:0006351">
    <property type="term" value="P:DNA-templated transcription"/>
    <property type="evidence" value="ECO:0007669"/>
    <property type="project" value="TreeGrafter"/>
</dbReference>
<dbReference type="GO" id="GO:0003700">
    <property type="term" value="F:DNA-binding transcription factor activity"/>
    <property type="evidence" value="ECO:0007669"/>
    <property type="project" value="InterPro"/>
</dbReference>
<accession>A0AAW6Q719</accession>
<dbReference type="RefSeq" id="WP_202937151.1">
    <property type="nucleotide sequence ID" value="NZ_JARQTW010000002.1"/>
</dbReference>
<sequence length="293" mass="33556">MNNIDLNDIRLFVTVVQAGSLTKAANLLNMPKSYLSRHLTRLEQDLGTTLMDRSRQGILLNELGERFYLKAQDMLQTVQTALDSVRSNLEAPHGLLKMSVSTEVGRGFLMFHLAEYMRRYPDVSLEIQIDNHKINLIREGVDIALRLGDPNNNNVVARKLFDIELGLFASKAYLAKAGIPQTPHELHGHDLLYKYDGPDWHFSYKQRSVHIEGKNKLYSNDFNLIGHMVGEDMGIAMLPCFNNMIRPDWVRLLPEWKIENVPLYAVYYKNRGSVLTVRSMVEFLLQKNPALQS</sequence>
<dbReference type="InterPro" id="IPR036390">
    <property type="entry name" value="WH_DNA-bd_sf"/>
</dbReference>
<proteinExistence type="inferred from homology"/>
<protein>
    <submittedName>
        <fullName evidence="6">LysR family transcriptional regulator</fullName>
    </submittedName>
</protein>
<keyword evidence="4" id="KW-0804">Transcription</keyword>
<dbReference type="EMBL" id="JARQTW010000002">
    <property type="protein sequence ID" value="MDG2949283.1"/>
    <property type="molecule type" value="Genomic_DNA"/>
</dbReference>
<evidence type="ECO:0000256" key="3">
    <source>
        <dbReference type="ARBA" id="ARBA00023125"/>
    </source>
</evidence>
<organism evidence="6 7">
    <name type="scientific">Exercitatus varius</name>
    <dbReference type="NCBI Taxonomy" id="67857"/>
    <lineage>
        <taxon>Bacteria</taxon>
        <taxon>Pseudomonadati</taxon>
        <taxon>Pseudomonadota</taxon>
        <taxon>Gammaproteobacteria</taxon>
        <taxon>Pasteurellales</taxon>
        <taxon>Pasteurellaceae</taxon>
        <taxon>Exercitatus</taxon>
    </lineage>
</organism>
<evidence type="ECO:0000259" key="5">
    <source>
        <dbReference type="PROSITE" id="PS50931"/>
    </source>
</evidence>
<keyword evidence="2" id="KW-0805">Transcription regulation</keyword>
<dbReference type="AlphaFoldDB" id="A0AAW6Q719"/>
<dbReference type="SUPFAM" id="SSF53850">
    <property type="entry name" value="Periplasmic binding protein-like II"/>
    <property type="match status" value="1"/>
</dbReference>
<dbReference type="InterPro" id="IPR058163">
    <property type="entry name" value="LysR-type_TF_proteobact-type"/>
</dbReference>
<dbReference type="InterPro" id="IPR000847">
    <property type="entry name" value="LysR_HTH_N"/>
</dbReference>
<evidence type="ECO:0000256" key="4">
    <source>
        <dbReference type="ARBA" id="ARBA00023163"/>
    </source>
</evidence>
<dbReference type="PANTHER" id="PTHR30537:SF3">
    <property type="entry name" value="TRANSCRIPTIONAL REGULATORY PROTEIN"/>
    <property type="match status" value="1"/>
</dbReference>
<dbReference type="Gene3D" id="1.10.10.10">
    <property type="entry name" value="Winged helix-like DNA-binding domain superfamily/Winged helix DNA-binding domain"/>
    <property type="match status" value="1"/>
</dbReference>
<reference evidence="6" key="1">
    <citation type="submission" date="2023-03" db="EMBL/GenBank/DDBJ databases">
        <title>Classification of Bisgaard taxon 6 and taxon 10 as Exercitatus varius gen. nov., spec. nov.</title>
        <authorList>
            <person name="Christensen H."/>
        </authorList>
    </citation>
    <scope>NUCLEOTIDE SEQUENCE</scope>
    <source>
        <strain evidence="6">86116</strain>
    </source>
</reference>
<comment type="caution">
    <text evidence="6">The sequence shown here is derived from an EMBL/GenBank/DDBJ whole genome shotgun (WGS) entry which is preliminary data.</text>
</comment>
<evidence type="ECO:0000256" key="1">
    <source>
        <dbReference type="ARBA" id="ARBA00009437"/>
    </source>
</evidence>
<comment type="similarity">
    <text evidence="1">Belongs to the LysR transcriptional regulatory family.</text>
</comment>
<dbReference type="PANTHER" id="PTHR30537">
    <property type="entry name" value="HTH-TYPE TRANSCRIPTIONAL REGULATOR"/>
    <property type="match status" value="1"/>
</dbReference>
<dbReference type="Gene3D" id="3.40.190.290">
    <property type="match status" value="1"/>
</dbReference>
<gene>
    <name evidence="6" type="ORF">P7M15_01910</name>
</gene>
<dbReference type="Proteomes" id="UP001214976">
    <property type="component" value="Unassembled WGS sequence"/>
</dbReference>
<dbReference type="SUPFAM" id="SSF46785">
    <property type="entry name" value="Winged helix' DNA-binding domain"/>
    <property type="match status" value="1"/>
</dbReference>